<feature type="compositionally biased region" description="Low complexity" evidence="9">
    <location>
        <begin position="118"/>
        <end position="130"/>
    </location>
</feature>
<evidence type="ECO:0000256" key="2">
    <source>
        <dbReference type="ARBA" id="ARBA00007072"/>
    </source>
</evidence>
<name>A0A5J9VXI6_9POAL</name>
<evidence type="ECO:0000256" key="6">
    <source>
        <dbReference type="ARBA" id="ARBA00023277"/>
    </source>
</evidence>
<comment type="similarity">
    <text evidence="2">Belongs to the glycosyl hydrolase 9 (cellulase E) family.</text>
</comment>
<reference evidence="11 12" key="1">
    <citation type="journal article" date="2019" name="Sci. Rep.">
        <title>A high-quality genome of Eragrostis curvula grass provides insights into Poaceae evolution and supports new strategies to enhance forage quality.</title>
        <authorList>
            <person name="Carballo J."/>
            <person name="Santos B.A.C.M."/>
            <person name="Zappacosta D."/>
            <person name="Garbus I."/>
            <person name="Selva J.P."/>
            <person name="Gallo C.A."/>
            <person name="Diaz A."/>
            <person name="Albertini E."/>
            <person name="Caccamo M."/>
            <person name="Echenique V."/>
        </authorList>
    </citation>
    <scope>NUCLEOTIDE SEQUENCE [LARGE SCALE GENOMIC DNA]</scope>
    <source>
        <strain evidence="12">cv. Victoria</strain>
        <tissue evidence="11">Leaf</tissue>
    </source>
</reference>
<accession>A0A5J9VXI6</accession>
<proteinExistence type="inferred from homology"/>
<evidence type="ECO:0000256" key="1">
    <source>
        <dbReference type="ARBA" id="ARBA00000966"/>
    </source>
</evidence>
<dbReference type="InterPro" id="IPR001701">
    <property type="entry name" value="Glyco_hydro_9"/>
</dbReference>
<keyword evidence="7" id="KW-0326">Glycosidase</keyword>
<gene>
    <name evidence="11" type="ORF">EJB05_13240</name>
</gene>
<dbReference type="Gene3D" id="1.50.10.10">
    <property type="match status" value="2"/>
</dbReference>
<dbReference type="Gramene" id="TVU39800">
    <property type="protein sequence ID" value="TVU39800"/>
    <property type="gene ID" value="EJB05_13240"/>
</dbReference>
<dbReference type="Proteomes" id="UP000324897">
    <property type="component" value="Chromosome 4"/>
</dbReference>
<feature type="region of interest" description="Disordered" evidence="9">
    <location>
        <begin position="118"/>
        <end position="145"/>
    </location>
</feature>
<feature type="non-terminal residue" evidence="11">
    <location>
        <position position="1"/>
    </location>
</feature>
<dbReference type="GO" id="GO:0030245">
    <property type="term" value="P:cellulose catabolic process"/>
    <property type="evidence" value="ECO:0007669"/>
    <property type="project" value="UniProtKB-KW"/>
</dbReference>
<dbReference type="InterPro" id="IPR008928">
    <property type="entry name" value="6-hairpin_glycosidase_sf"/>
</dbReference>
<evidence type="ECO:0000256" key="7">
    <source>
        <dbReference type="ARBA" id="ARBA00023295"/>
    </source>
</evidence>
<evidence type="ECO:0000259" key="10">
    <source>
        <dbReference type="Pfam" id="PF00759"/>
    </source>
</evidence>
<comment type="caution">
    <text evidence="11">The sequence shown here is derived from an EMBL/GenBank/DDBJ whole genome shotgun (WGS) entry which is preliminary data.</text>
</comment>
<feature type="domain" description="Glycoside hydrolase family 9" evidence="10">
    <location>
        <begin position="180"/>
        <end position="440"/>
    </location>
</feature>
<keyword evidence="12" id="KW-1185">Reference proteome</keyword>
<protein>
    <recommendedName>
        <fullName evidence="3">cellulase</fullName>
        <ecNumber evidence="3">3.2.1.4</ecNumber>
    </recommendedName>
</protein>
<keyword evidence="5" id="KW-0136">Cellulose degradation</keyword>
<evidence type="ECO:0000256" key="3">
    <source>
        <dbReference type="ARBA" id="ARBA00012601"/>
    </source>
</evidence>
<evidence type="ECO:0000256" key="9">
    <source>
        <dbReference type="SAM" id="MobiDB-lite"/>
    </source>
</evidence>
<dbReference type="GO" id="GO:0008810">
    <property type="term" value="F:cellulase activity"/>
    <property type="evidence" value="ECO:0007669"/>
    <property type="project" value="UniProtKB-EC"/>
</dbReference>
<evidence type="ECO:0000313" key="11">
    <source>
        <dbReference type="EMBL" id="TVU39800.1"/>
    </source>
</evidence>
<dbReference type="EMBL" id="RWGY01000007">
    <property type="protein sequence ID" value="TVU39800.1"/>
    <property type="molecule type" value="Genomic_DNA"/>
</dbReference>
<dbReference type="PANTHER" id="PTHR22298">
    <property type="entry name" value="ENDO-1,4-BETA-GLUCANASE"/>
    <property type="match status" value="1"/>
</dbReference>
<evidence type="ECO:0000256" key="4">
    <source>
        <dbReference type="ARBA" id="ARBA00022801"/>
    </source>
</evidence>
<sequence length="473" mass="52387">MPLLHNSWAATKGQWHPLAWGLRSVRRIRRKCDGLVGGYYDGGSNVKFHFPMAFSMTLPSGSVLEYSAKYKAVGEYDRVRGAHQVGHGLPASHVQFLRFHHQSGLLYAQVGVRRGSTAAHRTTATAGTGRRTWRQDSGGPRRRIHPVLPRRRPHLLKEARRRRNHNIQVRARAAGPEDARVPYSRGQPDVEPYYNSTSFWDEYMWSAAWMYYATGNASHLSFATDPRLRHNARASVNNVDLSVFSWDNKLPGAQLLQSRTAAHVPQPRLPVRAVARRLPERNRTGDNMCTYFAGGAVNFTKGGLAWFMLDKDKGQPLQYVVANSLLAALDADYLEAVNATGCVPQLHSRGQPEEDESYVVGFGDKYPRHLHHRGASMPNDGIKYSCTGGYKWRDSSEAVPNLLTGAMFGGPDRDVDFNDSRNAGGQNEPTMAGNAGLVAVTNSGRGAGAQAVDRYTMFSAMPSKLPISRARGF</sequence>
<dbReference type="AlphaFoldDB" id="A0A5J9VXI6"/>
<dbReference type="InterPro" id="IPR012341">
    <property type="entry name" value="6hp_glycosidase-like_sf"/>
</dbReference>
<dbReference type="EC" id="3.2.1.4" evidence="3"/>
<evidence type="ECO:0000256" key="5">
    <source>
        <dbReference type="ARBA" id="ARBA00023001"/>
    </source>
</evidence>
<comment type="catalytic activity">
    <reaction evidence="1">
        <text>Endohydrolysis of (1-&gt;4)-beta-D-glucosidic linkages in cellulose, lichenin and cereal beta-D-glucans.</text>
        <dbReference type="EC" id="3.2.1.4"/>
    </reaction>
</comment>
<organism evidence="11 12">
    <name type="scientific">Eragrostis curvula</name>
    <name type="common">weeping love grass</name>
    <dbReference type="NCBI Taxonomy" id="38414"/>
    <lineage>
        <taxon>Eukaryota</taxon>
        <taxon>Viridiplantae</taxon>
        <taxon>Streptophyta</taxon>
        <taxon>Embryophyta</taxon>
        <taxon>Tracheophyta</taxon>
        <taxon>Spermatophyta</taxon>
        <taxon>Magnoliopsida</taxon>
        <taxon>Liliopsida</taxon>
        <taxon>Poales</taxon>
        <taxon>Poaceae</taxon>
        <taxon>PACMAD clade</taxon>
        <taxon>Chloridoideae</taxon>
        <taxon>Eragrostideae</taxon>
        <taxon>Eragrostidinae</taxon>
        <taxon>Eragrostis</taxon>
    </lineage>
</organism>
<dbReference type="SUPFAM" id="SSF48208">
    <property type="entry name" value="Six-hairpin glycosidases"/>
    <property type="match status" value="1"/>
</dbReference>
<evidence type="ECO:0000256" key="8">
    <source>
        <dbReference type="ARBA" id="ARBA00023326"/>
    </source>
</evidence>
<keyword evidence="6" id="KW-0119">Carbohydrate metabolism</keyword>
<feature type="domain" description="Glycoside hydrolase family 9" evidence="10">
    <location>
        <begin position="35"/>
        <end position="115"/>
    </location>
</feature>
<dbReference type="Pfam" id="PF00759">
    <property type="entry name" value="Glyco_hydro_9"/>
    <property type="match status" value="2"/>
</dbReference>
<keyword evidence="4" id="KW-0378">Hydrolase</keyword>
<evidence type="ECO:0000313" key="12">
    <source>
        <dbReference type="Proteomes" id="UP000324897"/>
    </source>
</evidence>
<dbReference type="OrthoDB" id="10257085at2759"/>
<keyword evidence="8" id="KW-0624">Polysaccharide degradation</keyword>